<organism evidence="3 4">
    <name type="scientific">Sinanodonta woodiana</name>
    <name type="common">Chinese pond mussel</name>
    <name type="synonym">Anodonta woodiana</name>
    <dbReference type="NCBI Taxonomy" id="1069815"/>
    <lineage>
        <taxon>Eukaryota</taxon>
        <taxon>Metazoa</taxon>
        <taxon>Spiralia</taxon>
        <taxon>Lophotrochozoa</taxon>
        <taxon>Mollusca</taxon>
        <taxon>Bivalvia</taxon>
        <taxon>Autobranchia</taxon>
        <taxon>Heteroconchia</taxon>
        <taxon>Palaeoheterodonta</taxon>
        <taxon>Unionida</taxon>
        <taxon>Unionoidea</taxon>
        <taxon>Unionidae</taxon>
        <taxon>Unioninae</taxon>
        <taxon>Sinanodonta</taxon>
    </lineage>
</organism>
<evidence type="ECO:0000256" key="1">
    <source>
        <dbReference type="SAM" id="MobiDB-lite"/>
    </source>
</evidence>
<sequence>MWDEQAAEIRLSHVIIGIIFTSLALLAIYVLWKWCCDENTSESSKRKGPIQMTAVYAHEIEPGIVVLQSEDGELFRILKEYDSLKNGPYGSFNTDQPRRLGSNASGCSVSASSPYVPAYLKVQSQTQPSAPPAGLPLDTAVLDRSPPPYGVTY</sequence>
<dbReference type="AlphaFoldDB" id="A0ABD3XL97"/>
<keyword evidence="2" id="KW-1133">Transmembrane helix</keyword>
<name>A0ABD3XL97_SINWO</name>
<evidence type="ECO:0000256" key="2">
    <source>
        <dbReference type="SAM" id="Phobius"/>
    </source>
</evidence>
<dbReference type="EMBL" id="JBJQND010000002">
    <property type="protein sequence ID" value="KAL3886485.1"/>
    <property type="molecule type" value="Genomic_DNA"/>
</dbReference>
<proteinExistence type="predicted"/>
<protein>
    <submittedName>
        <fullName evidence="3">Uncharacterized protein</fullName>
    </submittedName>
</protein>
<keyword evidence="4" id="KW-1185">Reference proteome</keyword>
<feature type="region of interest" description="Disordered" evidence="1">
    <location>
        <begin position="127"/>
        <end position="153"/>
    </location>
</feature>
<feature type="transmembrane region" description="Helical" evidence="2">
    <location>
        <begin position="12"/>
        <end position="32"/>
    </location>
</feature>
<comment type="caution">
    <text evidence="3">The sequence shown here is derived from an EMBL/GenBank/DDBJ whole genome shotgun (WGS) entry which is preliminary data.</text>
</comment>
<keyword evidence="2" id="KW-0812">Transmembrane</keyword>
<keyword evidence="2" id="KW-0472">Membrane</keyword>
<evidence type="ECO:0000313" key="3">
    <source>
        <dbReference type="EMBL" id="KAL3886485.1"/>
    </source>
</evidence>
<reference evidence="3 4" key="1">
    <citation type="submission" date="2024-11" db="EMBL/GenBank/DDBJ databases">
        <title>Chromosome-level genome assembly of the freshwater bivalve Anodonta woodiana.</title>
        <authorList>
            <person name="Chen X."/>
        </authorList>
    </citation>
    <scope>NUCLEOTIDE SEQUENCE [LARGE SCALE GENOMIC DNA]</scope>
    <source>
        <strain evidence="3">MN2024</strain>
        <tissue evidence="3">Gills</tissue>
    </source>
</reference>
<gene>
    <name evidence="3" type="ORF">ACJMK2_026470</name>
</gene>
<dbReference type="Proteomes" id="UP001634394">
    <property type="component" value="Unassembled WGS sequence"/>
</dbReference>
<evidence type="ECO:0000313" key="4">
    <source>
        <dbReference type="Proteomes" id="UP001634394"/>
    </source>
</evidence>
<accession>A0ABD3XL97</accession>